<dbReference type="SFLD" id="SFLDG01138">
    <property type="entry name" value="C1.6.2:_Deoxy-d-mannose-octulo"/>
    <property type="match status" value="1"/>
</dbReference>
<reference evidence="14 15" key="1">
    <citation type="submission" date="2016-10" db="EMBL/GenBank/DDBJ databases">
        <authorList>
            <person name="de Groot N.N."/>
        </authorList>
    </citation>
    <scope>NUCLEOTIDE SEQUENCE [LARGE SCALE GENOMIC DNA]</scope>
    <source>
        <strain evidence="14 15">CGMCC 1.6291</strain>
    </source>
</reference>
<evidence type="ECO:0000256" key="6">
    <source>
        <dbReference type="ARBA" id="ARBA00020092"/>
    </source>
</evidence>
<dbReference type="GO" id="GO:0008781">
    <property type="term" value="F:N-acylneuraminate cytidylyltransferase activity"/>
    <property type="evidence" value="ECO:0007669"/>
    <property type="project" value="TreeGrafter"/>
</dbReference>
<feature type="binding site" evidence="12">
    <location>
        <position position="29"/>
    </location>
    <ligand>
        <name>substrate</name>
    </ligand>
</feature>
<feature type="binding site" evidence="12">
    <location>
        <position position="81"/>
    </location>
    <ligand>
        <name>substrate</name>
    </ligand>
</feature>
<dbReference type="FunFam" id="3.40.50.1000:FF:000029">
    <property type="entry name" value="3-deoxy-D-manno-octulosonate 8-phosphate phosphatase KdsC"/>
    <property type="match status" value="1"/>
</dbReference>
<evidence type="ECO:0000313" key="14">
    <source>
        <dbReference type="EMBL" id="SEO75162.1"/>
    </source>
</evidence>
<keyword evidence="11" id="KW-0448">Lipopolysaccharide biosynthesis</keyword>
<dbReference type="GO" id="GO:0046872">
    <property type="term" value="F:metal ion binding"/>
    <property type="evidence" value="ECO:0007669"/>
    <property type="project" value="UniProtKB-UniRule"/>
</dbReference>
<dbReference type="NCBIfam" id="TIGR01662">
    <property type="entry name" value="HAD-SF-IIIA"/>
    <property type="match status" value="1"/>
</dbReference>
<evidence type="ECO:0000256" key="5">
    <source>
        <dbReference type="ARBA" id="ARBA00013066"/>
    </source>
</evidence>
<comment type="function">
    <text evidence="11">Catalyzes the hydrolysis of 3-deoxy-D-manno-octulosonate 8-phosphate (KDO 8-P) to 3-deoxy-D-manno-octulosonate (KDO) and inorganic phosphate.</text>
</comment>
<accession>A0A1H8S959</accession>
<evidence type="ECO:0000256" key="3">
    <source>
        <dbReference type="ARBA" id="ARBA00005893"/>
    </source>
</evidence>
<dbReference type="EC" id="3.1.3.45" evidence="5 11"/>
<feature type="binding site" evidence="12">
    <location>
        <position position="58"/>
    </location>
    <ligand>
        <name>substrate</name>
    </ligand>
</feature>
<protein>
    <recommendedName>
        <fullName evidence="6 11">3-deoxy-D-manno-octulosonate 8-phosphate phosphatase KdsC</fullName>
        <ecNumber evidence="5 11">3.1.3.45</ecNumber>
    </recommendedName>
    <alternativeName>
        <fullName evidence="10 11">KDO 8-P phosphatase</fullName>
    </alternativeName>
</protein>
<dbReference type="PANTHER" id="PTHR21485">
    <property type="entry name" value="HAD SUPERFAMILY MEMBERS CMAS AND KDSC"/>
    <property type="match status" value="1"/>
</dbReference>
<dbReference type="NCBIfam" id="TIGR01670">
    <property type="entry name" value="KdsC-phosphatas"/>
    <property type="match status" value="1"/>
</dbReference>
<dbReference type="SUPFAM" id="SSF56784">
    <property type="entry name" value="HAD-like"/>
    <property type="match status" value="1"/>
</dbReference>
<evidence type="ECO:0000256" key="1">
    <source>
        <dbReference type="ARBA" id="ARBA00000898"/>
    </source>
</evidence>
<dbReference type="STRING" id="406100.SAMN04488052_102606"/>
<dbReference type="PANTHER" id="PTHR21485:SF3">
    <property type="entry name" value="N-ACYLNEURAMINATE CYTIDYLYLTRANSFERASE"/>
    <property type="match status" value="1"/>
</dbReference>
<comment type="subunit">
    <text evidence="4 11">Homotetramer.</text>
</comment>
<dbReference type="InterPro" id="IPR006549">
    <property type="entry name" value="HAD-SF_hydro_IIIA"/>
</dbReference>
<sequence length="185" mass="19130">MAHPSLAPELDDALRGRAAGIQLLALDVDGVLTDGTVYYGADGETLKAFNIMDGLGLRLLERAGIRTAIISARQSAPLQRRADDLGIGFTYFGQHDKPAAWAALLERTGLTSAQAAFAGDDLIDLGVLHRAGLAFAVANAHPAVRAAAHYVTGRSGGDGAVREMAELLLAAHGALDGVIADYASG</sequence>
<evidence type="ECO:0000256" key="7">
    <source>
        <dbReference type="ARBA" id="ARBA00022723"/>
    </source>
</evidence>
<gene>
    <name evidence="14" type="ORF">SAMN04488052_102606</name>
</gene>
<dbReference type="Pfam" id="PF08282">
    <property type="entry name" value="Hydrolase_3"/>
    <property type="match status" value="1"/>
</dbReference>
<dbReference type="InterPro" id="IPR023214">
    <property type="entry name" value="HAD_sf"/>
</dbReference>
<keyword evidence="9 11" id="KW-0460">Magnesium</keyword>
<keyword evidence="15" id="KW-1185">Reference proteome</keyword>
<dbReference type="RefSeq" id="WP_091641671.1">
    <property type="nucleotide sequence ID" value="NZ_FOEG01000002.1"/>
</dbReference>
<feature type="binding site" evidence="12">
    <location>
        <position position="97"/>
    </location>
    <ligand>
        <name>substrate</name>
    </ligand>
</feature>
<comment type="catalytic activity">
    <reaction evidence="1 11">
        <text>3-deoxy-alpha-D-manno-2-octulosonate-8-phosphate + H2O = 3-deoxy-alpha-D-manno-oct-2-ulosonate + phosphate</text>
        <dbReference type="Rhea" id="RHEA:11500"/>
        <dbReference type="ChEBI" id="CHEBI:15377"/>
        <dbReference type="ChEBI" id="CHEBI:43474"/>
        <dbReference type="ChEBI" id="CHEBI:85985"/>
        <dbReference type="ChEBI" id="CHEBI:85986"/>
        <dbReference type="EC" id="3.1.3.45"/>
    </reaction>
</comment>
<keyword evidence="8 11" id="KW-0378">Hydrolase</keyword>
<feature type="binding site" evidence="13">
    <location>
        <position position="27"/>
    </location>
    <ligand>
        <name>Mg(2+)</name>
        <dbReference type="ChEBI" id="CHEBI:18420"/>
    </ligand>
</feature>
<dbReference type="PIRSF" id="PIRSF006118">
    <property type="entry name" value="KDO8-P_Ptase"/>
    <property type="match status" value="1"/>
</dbReference>
<name>A0A1H8S959_9GAMM</name>
<evidence type="ECO:0000313" key="15">
    <source>
        <dbReference type="Proteomes" id="UP000199657"/>
    </source>
</evidence>
<dbReference type="EMBL" id="FOEG01000002">
    <property type="protein sequence ID" value="SEO75162.1"/>
    <property type="molecule type" value="Genomic_DNA"/>
</dbReference>
<evidence type="ECO:0000256" key="11">
    <source>
        <dbReference type="PIRNR" id="PIRNR006118"/>
    </source>
</evidence>
<evidence type="ECO:0000256" key="4">
    <source>
        <dbReference type="ARBA" id="ARBA00011881"/>
    </source>
</evidence>
<dbReference type="InterPro" id="IPR036412">
    <property type="entry name" value="HAD-like_sf"/>
</dbReference>
<feature type="binding site" evidence="12">
    <location>
        <position position="73"/>
    </location>
    <ligand>
        <name>substrate</name>
    </ligand>
</feature>
<evidence type="ECO:0000256" key="9">
    <source>
        <dbReference type="ARBA" id="ARBA00022842"/>
    </source>
</evidence>
<dbReference type="Proteomes" id="UP000199657">
    <property type="component" value="Unassembled WGS sequence"/>
</dbReference>
<dbReference type="InterPro" id="IPR010023">
    <property type="entry name" value="KdsC_fam"/>
</dbReference>
<feature type="binding site" evidence="13">
    <location>
        <position position="120"/>
    </location>
    <ligand>
        <name>Mg(2+)</name>
        <dbReference type="ChEBI" id="CHEBI:18420"/>
    </ligand>
</feature>
<organism evidence="14 15">
    <name type="scientific">Aquisalimonas asiatica</name>
    <dbReference type="NCBI Taxonomy" id="406100"/>
    <lineage>
        <taxon>Bacteria</taxon>
        <taxon>Pseudomonadati</taxon>
        <taxon>Pseudomonadota</taxon>
        <taxon>Gammaproteobacteria</taxon>
        <taxon>Chromatiales</taxon>
        <taxon>Ectothiorhodospiraceae</taxon>
        <taxon>Aquisalimonas</taxon>
    </lineage>
</organism>
<comment type="similarity">
    <text evidence="3 11">Belongs to the KdsC family.</text>
</comment>
<dbReference type="SFLD" id="SFLDS00003">
    <property type="entry name" value="Haloacid_Dehalogenase"/>
    <property type="match status" value="1"/>
</dbReference>
<dbReference type="GO" id="GO:0019143">
    <property type="term" value="F:3-deoxy-manno-octulosonate-8-phosphatase activity"/>
    <property type="evidence" value="ECO:0007669"/>
    <property type="project" value="UniProtKB-UniRule"/>
</dbReference>
<evidence type="ECO:0000256" key="12">
    <source>
        <dbReference type="PIRSR" id="PIRSR006118-1"/>
    </source>
</evidence>
<evidence type="ECO:0000256" key="2">
    <source>
        <dbReference type="ARBA" id="ARBA00001946"/>
    </source>
</evidence>
<dbReference type="AlphaFoldDB" id="A0A1H8S959"/>
<evidence type="ECO:0000256" key="10">
    <source>
        <dbReference type="ARBA" id="ARBA00031051"/>
    </source>
</evidence>
<evidence type="ECO:0000256" key="8">
    <source>
        <dbReference type="ARBA" id="ARBA00022801"/>
    </source>
</evidence>
<comment type="cofactor">
    <cofactor evidence="2 11 13">
        <name>Mg(2+)</name>
        <dbReference type="ChEBI" id="CHEBI:18420"/>
    </cofactor>
</comment>
<keyword evidence="7 11" id="KW-0479">Metal-binding</keyword>
<evidence type="ECO:0000256" key="13">
    <source>
        <dbReference type="PIRSR" id="PIRSR006118-2"/>
    </source>
</evidence>
<dbReference type="Gene3D" id="3.40.50.1000">
    <property type="entry name" value="HAD superfamily/HAD-like"/>
    <property type="match status" value="1"/>
</dbReference>
<dbReference type="CDD" id="cd01630">
    <property type="entry name" value="HAD_KDO-like"/>
    <property type="match status" value="1"/>
</dbReference>
<dbReference type="InterPro" id="IPR050793">
    <property type="entry name" value="CMP-NeuNAc_synthase"/>
</dbReference>
<dbReference type="OrthoDB" id="9805604at2"/>
<proteinExistence type="inferred from homology"/>
<dbReference type="GO" id="GO:0009103">
    <property type="term" value="P:lipopolysaccharide biosynthetic process"/>
    <property type="evidence" value="ECO:0007669"/>
    <property type="project" value="UniProtKB-UniRule"/>
</dbReference>
<dbReference type="SFLD" id="SFLDG01136">
    <property type="entry name" value="C1.6:_Phosphoserine_Phosphatas"/>
    <property type="match status" value="1"/>
</dbReference>